<name>A0AA96F704_9MICO</name>
<accession>A0AA96F704</accession>
<dbReference type="EMBL" id="CP134879">
    <property type="protein sequence ID" value="WNM24293.1"/>
    <property type="molecule type" value="Genomic_DNA"/>
</dbReference>
<protein>
    <recommendedName>
        <fullName evidence="4">DUF2975 domain-containing protein</fullName>
    </recommendedName>
</protein>
<feature type="transmembrane region" description="Helical" evidence="1">
    <location>
        <begin position="167"/>
        <end position="186"/>
    </location>
</feature>
<gene>
    <name evidence="2" type="ORF">RN606_13160</name>
</gene>
<evidence type="ECO:0000313" key="3">
    <source>
        <dbReference type="Proteomes" id="UP001304125"/>
    </source>
</evidence>
<reference evidence="2 3" key="1">
    <citation type="submission" date="2023-09" db="EMBL/GenBank/DDBJ databases">
        <title>Demequina sp. a novel bacteria isolated from Capsicum annuum.</title>
        <authorList>
            <person name="Humaira Z."/>
            <person name="Lee J."/>
            <person name="Cho D."/>
        </authorList>
    </citation>
    <scope>NUCLEOTIDE SEQUENCE [LARGE SCALE GENOMIC DNA]</scope>
    <source>
        <strain evidence="2 3">OYTSA14</strain>
    </source>
</reference>
<evidence type="ECO:0008006" key="4">
    <source>
        <dbReference type="Google" id="ProtNLM"/>
    </source>
</evidence>
<sequence length="197" mass="19940">MPTRPERAALKLTAAIVLVGAVLSVGTAVHRIVEIASGEDIPVTVALAGVSVDLPLGVDGTDIGGTVESATVALHHPSGTMLATLYGEAVWWALVMTTGLVIGALLLARLARGRVFERGTIWLVGGLALLIAVHWGVSTALGAVIGIGTIDSISGSASGSLALELDFSPIVWALVLGAVAGALELGERLQQDAEGLV</sequence>
<dbReference type="AlphaFoldDB" id="A0AA96F704"/>
<keyword evidence="1" id="KW-0472">Membrane</keyword>
<organism evidence="2 3">
    <name type="scientific">Demequina capsici</name>
    <dbReference type="NCBI Taxonomy" id="3075620"/>
    <lineage>
        <taxon>Bacteria</taxon>
        <taxon>Bacillati</taxon>
        <taxon>Actinomycetota</taxon>
        <taxon>Actinomycetes</taxon>
        <taxon>Micrococcales</taxon>
        <taxon>Demequinaceae</taxon>
        <taxon>Demequina</taxon>
    </lineage>
</organism>
<feature type="transmembrane region" description="Helical" evidence="1">
    <location>
        <begin position="120"/>
        <end position="147"/>
    </location>
</feature>
<evidence type="ECO:0000313" key="2">
    <source>
        <dbReference type="EMBL" id="WNM24293.1"/>
    </source>
</evidence>
<dbReference type="RefSeq" id="WP_313497873.1">
    <property type="nucleotide sequence ID" value="NZ_CP134879.1"/>
</dbReference>
<keyword evidence="1" id="KW-0812">Transmembrane</keyword>
<feature type="transmembrane region" description="Helical" evidence="1">
    <location>
        <begin position="89"/>
        <end position="108"/>
    </location>
</feature>
<keyword evidence="3" id="KW-1185">Reference proteome</keyword>
<feature type="transmembrane region" description="Helical" evidence="1">
    <location>
        <begin position="12"/>
        <end position="33"/>
    </location>
</feature>
<dbReference type="Proteomes" id="UP001304125">
    <property type="component" value="Chromosome"/>
</dbReference>
<keyword evidence="1" id="KW-1133">Transmembrane helix</keyword>
<proteinExistence type="predicted"/>
<evidence type="ECO:0000256" key="1">
    <source>
        <dbReference type="SAM" id="Phobius"/>
    </source>
</evidence>